<evidence type="ECO:0000256" key="1">
    <source>
        <dbReference type="SAM" id="MobiDB-lite"/>
    </source>
</evidence>
<dbReference type="AlphaFoldDB" id="A0A8H4J8T1"/>
<feature type="compositionally biased region" description="Basic and acidic residues" evidence="1">
    <location>
        <begin position="12"/>
        <end position="28"/>
    </location>
</feature>
<evidence type="ECO:0000313" key="3">
    <source>
        <dbReference type="EMBL" id="KAF4313999.1"/>
    </source>
</evidence>
<dbReference type="PANTHER" id="PTHR35395">
    <property type="entry name" value="DUF6536 DOMAIN-CONTAINING PROTEIN"/>
    <property type="match status" value="1"/>
</dbReference>
<name>A0A8H4J8T1_9PEZI</name>
<dbReference type="Proteomes" id="UP000572817">
    <property type="component" value="Unassembled WGS sequence"/>
</dbReference>
<dbReference type="PANTHER" id="PTHR35395:SF1">
    <property type="entry name" value="DUF6536 DOMAIN-CONTAINING PROTEIN"/>
    <property type="match status" value="1"/>
</dbReference>
<gene>
    <name evidence="3" type="ORF">GTA08_BOTSDO00690</name>
</gene>
<keyword evidence="4" id="KW-1185">Reference proteome</keyword>
<feature type="transmembrane region" description="Helical" evidence="2">
    <location>
        <begin position="456"/>
        <end position="474"/>
    </location>
</feature>
<keyword evidence="2" id="KW-0472">Membrane</keyword>
<feature type="compositionally biased region" description="Polar residues" evidence="1">
    <location>
        <begin position="29"/>
        <end position="54"/>
    </location>
</feature>
<evidence type="ECO:0000256" key="2">
    <source>
        <dbReference type="SAM" id="Phobius"/>
    </source>
</evidence>
<feature type="region of interest" description="Disordered" evidence="1">
    <location>
        <begin position="1"/>
        <end position="89"/>
    </location>
</feature>
<dbReference type="EMBL" id="WWBZ02000001">
    <property type="protein sequence ID" value="KAF4313999.1"/>
    <property type="molecule type" value="Genomic_DNA"/>
</dbReference>
<feature type="compositionally biased region" description="Basic and acidic residues" evidence="1">
    <location>
        <begin position="55"/>
        <end position="69"/>
    </location>
</feature>
<keyword evidence="2" id="KW-0812">Transmembrane</keyword>
<feature type="transmembrane region" description="Helical" evidence="2">
    <location>
        <begin position="103"/>
        <end position="124"/>
    </location>
</feature>
<evidence type="ECO:0000313" key="4">
    <source>
        <dbReference type="Proteomes" id="UP000572817"/>
    </source>
</evidence>
<feature type="compositionally biased region" description="Polar residues" evidence="1">
    <location>
        <begin position="1"/>
        <end position="11"/>
    </location>
</feature>
<sequence length="639" mass="71675">MYASLNGNSVSDPHDALSRTEDVGRRSSVELTNMSSRSPQSFETEQTSASQVQDNEMRSLIERKGEAESHSLLGSEASMPEERKATRPGHGWWSEQMLVDRSLCGMAALTSLFAFVIFIISISASPSLSDQLQKNPNSTSVAFQDGTCGSLEGSYQIWTYNNICFTAFKQGNLTRLAADSKHAGDFGYWEDYFGGSSYSSGSIAAHYNTANCTQGGNLTDSTTCIYSEVRCDDAGSCDKTDEDSENCALVLRMQPAYILTGCLVAKAAYMVYTMWAARGQIKTHLLNFGDAIVVSSLYSKLKIHGECMTRKGDFHRREVKHTCHKHCKDPEPSDTGEDLGHCQNCKKFNVYYNHTRLPWPSLAMKRKRAFLGTLGQTALTQILILCLLSSGAFAGSIVVALWTISEWADRYTGEYPDTPHVKLVVWLSKKVTLAELPLNRISSEIASYMISNGLQFVYSTIYLLLIYNLTLISMEFDWGKLEKYGGRLRCTIVKGRQFNQSYMLQLPKRILFPTMTYSILLHWLLSLSMQTEEKIYETEFNNIFNRYNITLVPWGLFGSTLMLIVMTITCWSTFSFRREGFIPQMYGSIRVLCAATSRLDDFNDDDVVKWGDLGQDEVSRRAGLSSGRVGKIVPNELYS</sequence>
<reference evidence="3" key="1">
    <citation type="submission" date="2020-04" db="EMBL/GenBank/DDBJ databases">
        <title>Genome Assembly and Annotation of Botryosphaeria dothidea sdau 11-99, a Latent Pathogen of Apple Fruit Ring Rot in China.</title>
        <authorList>
            <person name="Yu C."/>
            <person name="Diao Y."/>
            <person name="Lu Q."/>
            <person name="Zhao J."/>
            <person name="Cui S."/>
            <person name="Peng C."/>
            <person name="He B."/>
            <person name="Liu H."/>
        </authorList>
    </citation>
    <scope>NUCLEOTIDE SEQUENCE [LARGE SCALE GENOMIC DNA]</scope>
    <source>
        <strain evidence="3">Sdau11-99</strain>
    </source>
</reference>
<protein>
    <submittedName>
        <fullName evidence="3">Uncharacterized protein</fullName>
    </submittedName>
</protein>
<feature type="transmembrane region" description="Helical" evidence="2">
    <location>
        <begin position="382"/>
        <end position="404"/>
    </location>
</feature>
<feature type="transmembrane region" description="Helical" evidence="2">
    <location>
        <begin position="510"/>
        <end position="531"/>
    </location>
</feature>
<keyword evidence="2" id="KW-1133">Transmembrane helix</keyword>
<proteinExistence type="predicted"/>
<organism evidence="3 4">
    <name type="scientific">Botryosphaeria dothidea</name>
    <dbReference type="NCBI Taxonomy" id="55169"/>
    <lineage>
        <taxon>Eukaryota</taxon>
        <taxon>Fungi</taxon>
        <taxon>Dikarya</taxon>
        <taxon>Ascomycota</taxon>
        <taxon>Pezizomycotina</taxon>
        <taxon>Dothideomycetes</taxon>
        <taxon>Dothideomycetes incertae sedis</taxon>
        <taxon>Botryosphaeriales</taxon>
        <taxon>Botryosphaeriaceae</taxon>
        <taxon>Botryosphaeria</taxon>
    </lineage>
</organism>
<feature type="transmembrane region" description="Helical" evidence="2">
    <location>
        <begin position="551"/>
        <end position="574"/>
    </location>
</feature>
<comment type="caution">
    <text evidence="3">The sequence shown here is derived from an EMBL/GenBank/DDBJ whole genome shotgun (WGS) entry which is preliminary data.</text>
</comment>
<dbReference type="OrthoDB" id="5429634at2759"/>
<accession>A0A8H4J8T1</accession>